<dbReference type="OrthoDB" id="327703at2"/>
<dbReference type="Pfam" id="PF04828">
    <property type="entry name" value="GFA"/>
    <property type="match status" value="1"/>
</dbReference>
<dbReference type="Gene3D" id="3.90.1590.10">
    <property type="entry name" value="glutathione-dependent formaldehyde- activating enzyme (gfa)"/>
    <property type="match status" value="1"/>
</dbReference>
<keyword evidence="3" id="KW-0862">Zinc</keyword>
<evidence type="ECO:0000313" key="7">
    <source>
        <dbReference type="Proteomes" id="UP000247792"/>
    </source>
</evidence>
<keyword evidence="2" id="KW-0479">Metal-binding</keyword>
<sequence>MQTISGQCSCGKISYHYPAPALQVVACHCSMCRRMTGAPLSSYVVVKQAELVLTRGQELLKSYTVTSRTQRHFCADCGTPLYNSNQETYAGLSMLYLGTVDQHESLAPRMDIFCENKLSWLTTSDSSRHFEQTPRKP</sequence>
<protein>
    <recommendedName>
        <fullName evidence="5">CENP-V/GFA domain-containing protein</fullName>
    </recommendedName>
</protein>
<dbReference type="PANTHER" id="PTHR33337:SF40">
    <property type="entry name" value="CENP-V_GFA DOMAIN-CONTAINING PROTEIN-RELATED"/>
    <property type="match status" value="1"/>
</dbReference>
<keyword evidence="7" id="KW-1185">Reference proteome</keyword>
<comment type="similarity">
    <text evidence="1">Belongs to the Gfa family.</text>
</comment>
<dbReference type="SUPFAM" id="SSF51316">
    <property type="entry name" value="Mss4-like"/>
    <property type="match status" value="1"/>
</dbReference>
<evidence type="ECO:0000256" key="1">
    <source>
        <dbReference type="ARBA" id="ARBA00005495"/>
    </source>
</evidence>
<dbReference type="PROSITE" id="PS51891">
    <property type="entry name" value="CENP_V_GFA"/>
    <property type="match status" value="1"/>
</dbReference>
<dbReference type="InterPro" id="IPR011057">
    <property type="entry name" value="Mss4-like_sf"/>
</dbReference>
<dbReference type="Proteomes" id="UP000247792">
    <property type="component" value="Unassembled WGS sequence"/>
</dbReference>
<proteinExistence type="inferred from homology"/>
<keyword evidence="4" id="KW-0456">Lyase</keyword>
<evidence type="ECO:0000313" key="6">
    <source>
        <dbReference type="EMBL" id="PXX45058.1"/>
    </source>
</evidence>
<reference evidence="6 7" key="1">
    <citation type="submission" date="2018-05" db="EMBL/GenBank/DDBJ databases">
        <title>Genomic Encyclopedia of Type Strains, Phase IV (KMG-IV): sequencing the most valuable type-strain genomes for metagenomic binning, comparative biology and taxonomic classification.</title>
        <authorList>
            <person name="Goeker M."/>
        </authorList>
    </citation>
    <scope>NUCLEOTIDE SEQUENCE [LARGE SCALE GENOMIC DNA]</scope>
    <source>
        <strain evidence="6 7">DSM 19792</strain>
    </source>
</reference>
<dbReference type="InterPro" id="IPR006913">
    <property type="entry name" value="CENP-V/GFA"/>
</dbReference>
<evidence type="ECO:0000256" key="2">
    <source>
        <dbReference type="ARBA" id="ARBA00022723"/>
    </source>
</evidence>
<dbReference type="GO" id="GO:0046872">
    <property type="term" value="F:metal ion binding"/>
    <property type="evidence" value="ECO:0007669"/>
    <property type="project" value="UniProtKB-KW"/>
</dbReference>
<feature type="domain" description="CENP-V/GFA" evidence="5">
    <location>
        <begin position="4"/>
        <end position="111"/>
    </location>
</feature>
<dbReference type="EMBL" id="QJKB01000002">
    <property type="protein sequence ID" value="PXX45058.1"/>
    <property type="molecule type" value="Genomic_DNA"/>
</dbReference>
<comment type="caution">
    <text evidence="6">The sequence shown here is derived from an EMBL/GenBank/DDBJ whole genome shotgun (WGS) entry which is preliminary data.</text>
</comment>
<organism evidence="6 7">
    <name type="scientific">Undibacterium pigrum</name>
    <dbReference type="NCBI Taxonomy" id="401470"/>
    <lineage>
        <taxon>Bacteria</taxon>
        <taxon>Pseudomonadati</taxon>
        <taxon>Pseudomonadota</taxon>
        <taxon>Betaproteobacteria</taxon>
        <taxon>Burkholderiales</taxon>
        <taxon>Oxalobacteraceae</taxon>
        <taxon>Undibacterium</taxon>
    </lineage>
</organism>
<evidence type="ECO:0000256" key="3">
    <source>
        <dbReference type="ARBA" id="ARBA00022833"/>
    </source>
</evidence>
<name>A0A318JAA4_9BURK</name>
<evidence type="ECO:0000256" key="4">
    <source>
        <dbReference type="ARBA" id="ARBA00023239"/>
    </source>
</evidence>
<gene>
    <name evidence="6" type="ORF">DFR42_102270</name>
</gene>
<dbReference type="GO" id="GO:0016846">
    <property type="term" value="F:carbon-sulfur lyase activity"/>
    <property type="evidence" value="ECO:0007669"/>
    <property type="project" value="InterPro"/>
</dbReference>
<dbReference type="RefSeq" id="WP_110254534.1">
    <property type="nucleotide sequence ID" value="NZ_QJKB01000002.1"/>
</dbReference>
<dbReference type="AlphaFoldDB" id="A0A318JAA4"/>
<evidence type="ECO:0000259" key="5">
    <source>
        <dbReference type="PROSITE" id="PS51891"/>
    </source>
</evidence>
<accession>A0A318JAA4</accession>
<dbReference type="PANTHER" id="PTHR33337">
    <property type="entry name" value="GFA DOMAIN-CONTAINING PROTEIN"/>
    <property type="match status" value="1"/>
</dbReference>